<keyword evidence="3" id="KW-0802">TPR repeat</keyword>
<dbReference type="Pfam" id="PF01075">
    <property type="entry name" value="Glyco_transf_9"/>
    <property type="match status" value="1"/>
</dbReference>
<dbReference type="PANTHER" id="PTHR30160:SF1">
    <property type="entry name" value="LIPOPOLYSACCHARIDE 1,2-N-ACETYLGLUCOSAMINETRANSFERASE-RELATED"/>
    <property type="match status" value="1"/>
</dbReference>
<dbReference type="Gene3D" id="3.40.50.2000">
    <property type="entry name" value="Glycogen Phosphorylase B"/>
    <property type="match status" value="2"/>
</dbReference>
<evidence type="ECO:0000313" key="4">
    <source>
        <dbReference type="EMBL" id="CAB3782104.1"/>
    </source>
</evidence>
<dbReference type="GO" id="GO:0005829">
    <property type="term" value="C:cytosol"/>
    <property type="evidence" value="ECO:0007669"/>
    <property type="project" value="TreeGrafter"/>
</dbReference>
<dbReference type="Proteomes" id="UP000494115">
    <property type="component" value="Unassembled WGS sequence"/>
</dbReference>
<dbReference type="Gene3D" id="1.25.40.10">
    <property type="entry name" value="Tetratricopeptide repeat domain"/>
    <property type="match status" value="1"/>
</dbReference>
<keyword evidence="2" id="KW-0808">Transferase</keyword>
<dbReference type="Pfam" id="PF13181">
    <property type="entry name" value="TPR_8"/>
    <property type="match status" value="1"/>
</dbReference>
<feature type="repeat" description="TPR" evidence="3">
    <location>
        <begin position="77"/>
        <end position="110"/>
    </location>
</feature>
<dbReference type="RefSeq" id="WP_175104039.1">
    <property type="nucleotide sequence ID" value="NZ_CADIKM010000004.1"/>
</dbReference>
<dbReference type="SUPFAM" id="SSF48452">
    <property type="entry name" value="TPR-like"/>
    <property type="match status" value="1"/>
</dbReference>
<dbReference type="InterPro" id="IPR002201">
    <property type="entry name" value="Glyco_trans_9"/>
</dbReference>
<dbReference type="PROSITE" id="PS50005">
    <property type="entry name" value="TPR"/>
    <property type="match status" value="1"/>
</dbReference>
<dbReference type="GO" id="GO:0009244">
    <property type="term" value="P:lipopolysaccharide core region biosynthetic process"/>
    <property type="evidence" value="ECO:0007669"/>
    <property type="project" value="TreeGrafter"/>
</dbReference>
<dbReference type="InterPro" id="IPR051199">
    <property type="entry name" value="LPS_LOS_Heptosyltrfase"/>
</dbReference>
<name>A0A6S7AZ14_9BURK</name>
<keyword evidence="5" id="KW-1185">Reference proteome</keyword>
<dbReference type="InterPro" id="IPR019734">
    <property type="entry name" value="TPR_rpt"/>
</dbReference>
<accession>A0A6S7AZ14</accession>
<dbReference type="InterPro" id="IPR011990">
    <property type="entry name" value="TPR-like_helical_dom_sf"/>
</dbReference>
<protein>
    <submittedName>
        <fullName evidence="4">Uncharacterized protein</fullName>
    </submittedName>
</protein>
<dbReference type="GO" id="GO:0008713">
    <property type="term" value="F:ADP-heptose-lipopolysaccharide heptosyltransferase activity"/>
    <property type="evidence" value="ECO:0007669"/>
    <property type="project" value="TreeGrafter"/>
</dbReference>
<dbReference type="CDD" id="cd03789">
    <property type="entry name" value="GT9_LPS_heptosyltransferase"/>
    <property type="match status" value="1"/>
</dbReference>
<proteinExistence type="predicted"/>
<dbReference type="AlphaFoldDB" id="A0A6S7AZ14"/>
<evidence type="ECO:0000256" key="2">
    <source>
        <dbReference type="ARBA" id="ARBA00022679"/>
    </source>
</evidence>
<reference evidence="4 5" key="1">
    <citation type="submission" date="2020-04" db="EMBL/GenBank/DDBJ databases">
        <authorList>
            <person name="De Canck E."/>
        </authorList>
    </citation>
    <scope>NUCLEOTIDE SEQUENCE [LARGE SCALE GENOMIC DNA]</scope>
    <source>
        <strain evidence="4 5">LMG 28138</strain>
    </source>
</reference>
<dbReference type="PANTHER" id="PTHR30160">
    <property type="entry name" value="TETRAACYLDISACCHARIDE 4'-KINASE-RELATED"/>
    <property type="match status" value="1"/>
</dbReference>
<evidence type="ECO:0000256" key="3">
    <source>
        <dbReference type="PROSITE-ProRule" id="PRU00339"/>
    </source>
</evidence>
<organism evidence="4 5">
    <name type="scientific">Pararobbsia alpina</name>
    <dbReference type="NCBI Taxonomy" id="621374"/>
    <lineage>
        <taxon>Bacteria</taxon>
        <taxon>Pseudomonadati</taxon>
        <taxon>Pseudomonadota</taxon>
        <taxon>Betaproteobacteria</taxon>
        <taxon>Burkholderiales</taxon>
        <taxon>Burkholderiaceae</taxon>
        <taxon>Pararobbsia</taxon>
    </lineage>
</organism>
<evidence type="ECO:0000313" key="5">
    <source>
        <dbReference type="Proteomes" id="UP000494115"/>
    </source>
</evidence>
<dbReference type="EMBL" id="CADIKM010000004">
    <property type="protein sequence ID" value="CAB3782104.1"/>
    <property type="molecule type" value="Genomic_DNA"/>
</dbReference>
<keyword evidence="1" id="KW-0328">Glycosyltransferase</keyword>
<gene>
    <name evidence="4" type="ORF">LMG28138_01441</name>
</gene>
<dbReference type="SUPFAM" id="SSF53756">
    <property type="entry name" value="UDP-Glycosyltransferase/glycogen phosphorylase"/>
    <property type="match status" value="1"/>
</dbReference>
<evidence type="ECO:0000256" key="1">
    <source>
        <dbReference type="ARBA" id="ARBA00022676"/>
    </source>
</evidence>
<sequence>MSLNTNLWREDLTRRALIAKDQGSFLAAAELFEQVISLGGGNLGLSLISGHMYKEGRDFAKAERHYLDALRQASDNAEVLLQLGHFYKITGRYIEAEKYYEQVRAILPDWDEARMELDRLRNSTELKLERERIMPGNDIDAQVNGLISEDMLPKTREQLYNAHREEFVITRGGNHQRTRWGIGATVRGVDSLRGFIISATPLLVLEIFLDGELVHKGELRVAPLRRERENSQLRKYVYNAWIDFSKFPYGEYELVYRASNIRGDAREGIEWRRERIIVAEPIGTEHCKSSPASVPPLEPNPTLSVVEQVNALPSLVFKPSPRSYPGQLKNVAVLRADQLGDMVVSVPALRRLREILPTSRIVGLVSPANAALARTLNVFDELILLDFPDNVEQRDRIVERAGQEALIAQLKPYKFDLAIDFSVAGPSHKLLPMTGAPMTLGFRRGGDKSMDLVAEARGPKGGEVIIRHSSWVQLIVEALALWLDSGAKPVRRTDLSKSMITPYGLAEDDEYVFLHSGSRLAFIRWPHYPELACRVLSLGKKVLYMAEDQSHRELLPQDALESGQLVYLAQKLPFEHFDALLSYSAAFVGNDSGPKHLASLRGVKAVSLHPARADWREWGQEFTGVIIGRQVPCAGCQLYFDPEECAQGVPCINNISVDEVFRELRELLDA</sequence>
<dbReference type="SMART" id="SM00028">
    <property type="entry name" value="TPR"/>
    <property type="match status" value="3"/>
</dbReference>